<dbReference type="Proteomes" id="UP000281549">
    <property type="component" value="Unassembled WGS sequence"/>
</dbReference>
<evidence type="ECO:0000313" key="5">
    <source>
        <dbReference type="Proteomes" id="UP000281549"/>
    </source>
</evidence>
<accession>A0A075ANI0</accession>
<evidence type="ECO:0000256" key="1">
    <source>
        <dbReference type="SAM" id="MobiDB-lite"/>
    </source>
</evidence>
<dbReference type="OrthoDB" id="601405at2759"/>
<reference evidence="3" key="3">
    <citation type="submission" date="2018-08" db="EMBL/GenBank/DDBJ databases">
        <title>Leveraging single-cell genomics to expand the Fungal Tree of Life.</title>
        <authorList>
            <consortium name="DOE Joint Genome Institute"/>
            <person name="Ahrendt S.R."/>
            <person name="Quandt C.A."/>
            <person name="Ciobanu D."/>
            <person name="Clum A."/>
            <person name="Salamov A."/>
            <person name="Andreopoulos B."/>
            <person name="Cheng J.-F."/>
            <person name="Woyke T."/>
            <person name="Pelin A."/>
            <person name="Henrissat B."/>
            <person name="Reynolds N."/>
            <person name="Benny G.L."/>
            <person name="Smith M.E."/>
            <person name="James T.Y."/>
            <person name="Grigoriev I.V."/>
        </authorList>
    </citation>
    <scope>NUCLEOTIDE SEQUENCE</scope>
    <source>
        <strain evidence="3">CSF55</strain>
    </source>
</reference>
<dbReference type="SUPFAM" id="SSF47113">
    <property type="entry name" value="Histone-fold"/>
    <property type="match status" value="1"/>
</dbReference>
<keyword evidence="4" id="KW-1185">Reference proteome</keyword>
<evidence type="ECO:0000313" key="3">
    <source>
        <dbReference type="EMBL" id="RKP21807.1"/>
    </source>
</evidence>
<dbReference type="AlphaFoldDB" id="A0A075ANI0"/>
<dbReference type="EMBL" id="KE561226">
    <property type="protein sequence ID" value="EPZ31430.1"/>
    <property type="molecule type" value="Genomic_DNA"/>
</dbReference>
<dbReference type="GO" id="GO:0046982">
    <property type="term" value="F:protein heterodimerization activity"/>
    <property type="evidence" value="ECO:0007669"/>
    <property type="project" value="InterPro"/>
</dbReference>
<sequence length="73" mass="8052">MLKEEFNSTIASKKGQKSLSAKHVLEALKSIEYPEFVDEIQSTLSLRKSGKGPTVTEPSQVDSLDQARTDQSI</sequence>
<name>A0A075ANI0_ROZAC</name>
<dbReference type="EMBL" id="ML004927">
    <property type="protein sequence ID" value="RKP21807.1"/>
    <property type="molecule type" value="Genomic_DNA"/>
</dbReference>
<dbReference type="Gene3D" id="1.10.20.10">
    <property type="entry name" value="Histone, subunit A"/>
    <property type="match status" value="1"/>
</dbReference>
<reference evidence="5" key="2">
    <citation type="journal article" date="2018" name="Nat. Microbiol.">
        <title>Leveraging single-cell genomics to expand the fungal tree of life.</title>
        <authorList>
            <person name="Ahrendt S.R."/>
            <person name="Quandt C.A."/>
            <person name="Ciobanu D."/>
            <person name="Clum A."/>
            <person name="Salamov A."/>
            <person name="Andreopoulos B."/>
            <person name="Cheng J.F."/>
            <person name="Woyke T."/>
            <person name="Pelin A."/>
            <person name="Henrissat B."/>
            <person name="Reynolds N.K."/>
            <person name="Benny G.L."/>
            <person name="Smith M.E."/>
            <person name="James T.Y."/>
            <person name="Grigoriev I.V."/>
        </authorList>
    </citation>
    <scope>NUCLEOTIDE SEQUENCE [LARGE SCALE GENOMIC DNA]</scope>
    <source>
        <strain evidence="5">CSF55</strain>
    </source>
</reference>
<protein>
    <recommendedName>
        <fullName evidence="6">Transcription factor CBF/NF-Y/archaeal histone domain-containing protein</fullName>
    </recommendedName>
</protein>
<dbReference type="Proteomes" id="UP000030755">
    <property type="component" value="Unassembled WGS sequence"/>
</dbReference>
<evidence type="ECO:0000313" key="2">
    <source>
        <dbReference type="EMBL" id="EPZ31430.1"/>
    </source>
</evidence>
<reference evidence="2 4" key="1">
    <citation type="journal article" date="2013" name="Curr. Biol.">
        <title>Shared signatures of parasitism and phylogenomics unite Cryptomycota and microsporidia.</title>
        <authorList>
            <person name="James T.Y."/>
            <person name="Pelin A."/>
            <person name="Bonen L."/>
            <person name="Ahrendt S."/>
            <person name="Sain D."/>
            <person name="Corradi N."/>
            <person name="Stajich J.E."/>
        </authorList>
    </citation>
    <scope>NUCLEOTIDE SEQUENCE [LARGE SCALE GENOMIC DNA]</scope>
    <source>
        <strain evidence="2 4">CSF55</strain>
        <strain evidence="2 4">CSF55</strain>
    </source>
</reference>
<dbReference type="InterPro" id="IPR009072">
    <property type="entry name" value="Histone-fold"/>
</dbReference>
<gene>
    <name evidence="2" type="ORF">O9G_003152</name>
    <name evidence="3" type="ORF">ROZALSC1DRAFT_26803</name>
</gene>
<proteinExistence type="predicted"/>
<organism evidence="2 4">
    <name type="scientific">Rozella allomycis (strain CSF55)</name>
    <dbReference type="NCBI Taxonomy" id="988480"/>
    <lineage>
        <taxon>Eukaryota</taxon>
        <taxon>Fungi</taxon>
        <taxon>Fungi incertae sedis</taxon>
        <taxon>Cryptomycota</taxon>
        <taxon>Cryptomycota incertae sedis</taxon>
        <taxon>Rozella</taxon>
    </lineage>
</organism>
<evidence type="ECO:0000313" key="4">
    <source>
        <dbReference type="Proteomes" id="UP000030755"/>
    </source>
</evidence>
<dbReference type="HOGENOM" id="CLU_2706251_0_0_1"/>
<evidence type="ECO:0008006" key="6">
    <source>
        <dbReference type="Google" id="ProtNLM"/>
    </source>
</evidence>
<feature type="region of interest" description="Disordered" evidence="1">
    <location>
        <begin position="47"/>
        <end position="73"/>
    </location>
</feature>